<name>A0A183PWM1_9TREM</name>
<dbReference type="InterPro" id="IPR027124">
    <property type="entry name" value="Swc5/CFDP1/2"/>
</dbReference>
<dbReference type="Proteomes" id="UP000269396">
    <property type="component" value="Unassembled WGS sequence"/>
</dbReference>
<evidence type="ECO:0000313" key="1">
    <source>
        <dbReference type="EMBL" id="VDP77961.1"/>
    </source>
</evidence>
<dbReference type="AlphaFoldDB" id="A0A183PWM1"/>
<dbReference type="PANTHER" id="PTHR23227:SF67">
    <property type="entry name" value="CRANIOFACIAL DEVELOPMENT PROTEIN 2-LIKE"/>
    <property type="match status" value="1"/>
</dbReference>
<dbReference type="PANTHER" id="PTHR23227">
    <property type="entry name" value="BUCENTAUR RELATED"/>
    <property type="match status" value="1"/>
</dbReference>
<accession>A0A183PWM1</accession>
<proteinExistence type="predicted"/>
<dbReference type="CDD" id="cd09076">
    <property type="entry name" value="L1-EN"/>
    <property type="match status" value="1"/>
</dbReference>
<dbReference type="SUPFAM" id="SSF56219">
    <property type="entry name" value="DNase I-like"/>
    <property type="match status" value="1"/>
</dbReference>
<dbReference type="STRING" id="31246.A0A183PWM1"/>
<sequence>MLLYSGHNEESALHTQGVSLMLSKAAQTALIGWESRGSRIIKAPFKIMKEGMTMNVILCYALTNSSSDENKDQFYSRLQSIIAKFPRKDLVILMGDINVKVGMDNTGYEDIEGRHRVGEREENGERFSNLCAFNKSVIDGTIFAHKRTYKVTWISPDHTTENQINYICITKKCRRTMEDVKMRRGTDIDPYHHLVVATMKLKLGKHWTTGETVVQRFNTTLFRHTEKLNEFKIILNNRLQALRDILEEEETIVEDNWKGIKEVLTLTFQEVLGRKKHHHKEWKKRRQRLTIIEQEQRKSRHNLNTQKQTSK</sequence>
<dbReference type="InterPro" id="IPR036691">
    <property type="entry name" value="Endo/exonu/phosph_ase_sf"/>
</dbReference>
<dbReference type="Gene3D" id="3.60.10.10">
    <property type="entry name" value="Endonuclease/exonuclease/phosphatase"/>
    <property type="match status" value="1"/>
</dbReference>
<organism evidence="1 2">
    <name type="scientific">Schistosoma mattheei</name>
    <dbReference type="NCBI Taxonomy" id="31246"/>
    <lineage>
        <taxon>Eukaryota</taxon>
        <taxon>Metazoa</taxon>
        <taxon>Spiralia</taxon>
        <taxon>Lophotrochozoa</taxon>
        <taxon>Platyhelminthes</taxon>
        <taxon>Trematoda</taxon>
        <taxon>Digenea</taxon>
        <taxon>Strigeidida</taxon>
        <taxon>Schistosomatoidea</taxon>
        <taxon>Schistosomatidae</taxon>
        <taxon>Schistosoma</taxon>
    </lineage>
</organism>
<keyword evidence="2" id="KW-1185">Reference proteome</keyword>
<reference evidence="1 2" key="1">
    <citation type="submission" date="2018-11" db="EMBL/GenBank/DDBJ databases">
        <authorList>
            <consortium name="Pathogen Informatics"/>
        </authorList>
    </citation>
    <scope>NUCLEOTIDE SEQUENCE [LARGE SCALE GENOMIC DNA]</scope>
    <source>
        <strain>Denwood</strain>
        <strain evidence="2">Zambia</strain>
    </source>
</reference>
<gene>
    <name evidence="1" type="ORF">SMTD_LOCUS18758</name>
</gene>
<evidence type="ECO:0000313" key="2">
    <source>
        <dbReference type="Proteomes" id="UP000269396"/>
    </source>
</evidence>
<protein>
    <submittedName>
        <fullName evidence="1">Uncharacterized protein</fullName>
    </submittedName>
</protein>
<dbReference type="EMBL" id="UZAL01041069">
    <property type="protein sequence ID" value="VDP77961.1"/>
    <property type="molecule type" value="Genomic_DNA"/>
</dbReference>